<dbReference type="PANTHER" id="PTHR11188">
    <property type="entry name" value="ARRESTIN DOMAIN CONTAINING PROTEIN"/>
    <property type="match status" value="1"/>
</dbReference>
<evidence type="ECO:0000259" key="2">
    <source>
        <dbReference type="SMART" id="SM01017"/>
    </source>
</evidence>
<dbReference type="PANTHER" id="PTHR11188:SF3">
    <property type="entry name" value="ARRESTIN C-TERMINAL-LIKE DOMAIN-CONTAINING PROTEIN"/>
    <property type="match status" value="1"/>
</dbReference>
<evidence type="ECO:0000313" key="3">
    <source>
        <dbReference type="EMBL" id="KJH40749.1"/>
    </source>
</evidence>
<dbReference type="EMBL" id="KN717028">
    <property type="protein sequence ID" value="KJH40749.1"/>
    <property type="molecule type" value="Genomic_DNA"/>
</dbReference>
<sequence length="415" mass="46566">MVINAVKLQLKGRAIWLNDPLKNDNIEKVYFDQDFTLLERPPGKPEPGHFTWIGGFPYSLPFECPLPKGCPASYEGPYAFIRYFIKASIIHEQEDGGTKEYYVKKAFSIVPVCEGQVIKGEPVVVNELALYGSCCCKKKISAELILPKTVYLPGEVVVGTLKIGDKFPKDILQHVEIRLVDRVFRVGAPEKLATSPCRTLFCRKNQPTKITKRGREIWDNLYLLTIPALFLFSEILDPLKNEIRSIKTCATVVESPSTATLRLRKQPFIKIEYAIQVSLGNSVMLEAPITIGELSLHDSTTILKPFVGGPQPIEEVDETQRISIGGPFMYTPMYAILKNSDDVNCNTDEHAIPMSSVISTDVGSLFGKETITRQQDITTTNYEISVPNHDEIDLKTPEYVNDEEIHVCSCSMHHI</sequence>
<dbReference type="InterPro" id="IPR050357">
    <property type="entry name" value="Arrestin_domain-protein"/>
</dbReference>
<dbReference type="Pfam" id="PF02752">
    <property type="entry name" value="Arrestin_C"/>
    <property type="match status" value="1"/>
</dbReference>
<evidence type="ECO:0000256" key="1">
    <source>
        <dbReference type="ARBA" id="ARBA00005298"/>
    </source>
</evidence>
<dbReference type="InterPro" id="IPR014752">
    <property type="entry name" value="Arrestin-like_C"/>
</dbReference>
<keyword evidence="4" id="KW-1185">Reference proteome</keyword>
<proteinExistence type="inferred from homology"/>
<dbReference type="OrthoDB" id="2333384at2759"/>
<name>A0A0D8XAT7_DICVI</name>
<evidence type="ECO:0000313" key="4">
    <source>
        <dbReference type="Proteomes" id="UP000053766"/>
    </source>
</evidence>
<dbReference type="InterPro" id="IPR011021">
    <property type="entry name" value="Arrestin-like_N"/>
</dbReference>
<dbReference type="AlphaFoldDB" id="A0A0D8XAT7"/>
<dbReference type="Pfam" id="PF00339">
    <property type="entry name" value="Arrestin_N"/>
    <property type="match status" value="1"/>
</dbReference>
<dbReference type="Proteomes" id="UP000053766">
    <property type="component" value="Unassembled WGS sequence"/>
</dbReference>
<dbReference type="GO" id="GO:0015031">
    <property type="term" value="P:protein transport"/>
    <property type="evidence" value="ECO:0007669"/>
    <property type="project" value="TreeGrafter"/>
</dbReference>
<dbReference type="SMART" id="SM01017">
    <property type="entry name" value="Arrestin_C"/>
    <property type="match status" value="1"/>
</dbReference>
<comment type="similarity">
    <text evidence="1">Belongs to the arrestin family.</text>
</comment>
<reference evidence="3 4" key="1">
    <citation type="submission" date="2013-11" db="EMBL/GenBank/DDBJ databases">
        <title>Draft genome of the bovine lungworm Dictyocaulus viviparus.</title>
        <authorList>
            <person name="Mitreva M."/>
        </authorList>
    </citation>
    <scope>NUCLEOTIDE SEQUENCE [LARGE SCALE GENOMIC DNA]</scope>
    <source>
        <strain evidence="3 4">HannoverDv2000</strain>
    </source>
</reference>
<protein>
    <submittedName>
        <fullName evidence="3">Arrestin domain protein</fullName>
    </submittedName>
</protein>
<reference evidence="4" key="2">
    <citation type="journal article" date="2016" name="Sci. Rep.">
        <title>Dictyocaulus viviparus genome, variome and transcriptome elucidate lungworm biology and support future intervention.</title>
        <authorList>
            <person name="McNulty S.N."/>
            <person name="Strube C."/>
            <person name="Rosa B.A."/>
            <person name="Martin J.C."/>
            <person name="Tyagi R."/>
            <person name="Choi Y.J."/>
            <person name="Wang Q."/>
            <person name="Hallsworth Pepin K."/>
            <person name="Zhang X."/>
            <person name="Ozersky P."/>
            <person name="Wilson R.K."/>
            <person name="Sternberg P.W."/>
            <person name="Gasser R.B."/>
            <person name="Mitreva M."/>
        </authorList>
    </citation>
    <scope>NUCLEOTIDE SEQUENCE [LARGE SCALE GENOMIC DNA]</scope>
    <source>
        <strain evidence="4">HannoverDv2000</strain>
    </source>
</reference>
<accession>A0A0D8XAT7</accession>
<dbReference type="STRING" id="29172.A0A0D8XAT7"/>
<dbReference type="InterPro" id="IPR011022">
    <property type="entry name" value="Arrestin_C-like"/>
</dbReference>
<feature type="domain" description="Arrestin C-terminal-like" evidence="2">
    <location>
        <begin position="136"/>
        <end position="296"/>
    </location>
</feature>
<dbReference type="GO" id="GO:0005737">
    <property type="term" value="C:cytoplasm"/>
    <property type="evidence" value="ECO:0007669"/>
    <property type="project" value="TreeGrafter"/>
</dbReference>
<gene>
    <name evidence="3" type="ORF">DICVIV_13288</name>
</gene>
<dbReference type="Gene3D" id="2.60.40.640">
    <property type="match status" value="2"/>
</dbReference>
<organism evidence="3 4">
    <name type="scientific">Dictyocaulus viviparus</name>
    <name type="common">Bovine lungworm</name>
    <dbReference type="NCBI Taxonomy" id="29172"/>
    <lineage>
        <taxon>Eukaryota</taxon>
        <taxon>Metazoa</taxon>
        <taxon>Ecdysozoa</taxon>
        <taxon>Nematoda</taxon>
        <taxon>Chromadorea</taxon>
        <taxon>Rhabditida</taxon>
        <taxon>Rhabditina</taxon>
        <taxon>Rhabditomorpha</taxon>
        <taxon>Strongyloidea</taxon>
        <taxon>Metastrongylidae</taxon>
        <taxon>Dictyocaulus</taxon>
    </lineage>
</organism>